<comment type="caution">
    <text evidence="8">The sequence shown here is derived from an EMBL/GenBank/DDBJ whole genome shotgun (WGS) entry which is preliminary data.</text>
</comment>
<dbReference type="PANTHER" id="PTHR15729">
    <property type="entry name" value="CDC42 GTPASE-ACTIVATING PROTEIN"/>
    <property type="match status" value="1"/>
</dbReference>
<evidence type="ECO:0000256" key="3">
    <source>
        <dbReference type="ARBA" id="ARBA00022468"/>
    </source>
</evidence>
<organism evidence="8 9">
    <name type="scientific">Rhynocoris fuscipes</name>
    <dbReference type="NCBI Taxonomy" id="488301"/>
    <lineage>
        <taxon>Eukaryota</taxon>
        <taxon>Metazoa</taxon>
        <taxon>Ecdysozoa</taxon>
        <taxon>Arthropoda</taxon>
        <taxon>Hexapoda</taxon>
        <taxon>Insecta</taxon>
        <taxon>Pterygota</taxon>
        <taxon>Neoptera</taxon>
        <taxon>Paraneoptera</taxon>
        <taxon>Hemiptera</taxon>
        <taxon>Heteroptera</taxon>
        <taxon>Panheteroptera</taxon>
        <taxon>Cimicomorpha</taxon>
        <taxon>Reduviidae</taxon>
        <taxon>Harpactorinae</taxon>
        <taxon>Harpactorini</taxon>
        <taxon>Rhynocoris</taxon>
    </lineage>
</organism>
<feature type="compositionally biased region" description="Polar residues" evidence="5">
    <location>
        <begin position="596"/>
        <end position="615"/>
    </location>
</feature>
<evidence type="ECO:0000256" key="5">
    <source>
        <dbReference type="SAM" id="MobiDB-lite"/>
    </source>
</evidence>
<keyword evidence="3" id="KW-0343">GTPase activation</keyword>
<dbReference type="SMART" id="SM00326">
    <property type="entry name" value="SH3"/>
    <property type="match status" value="1"/>
</dbReference>
<feature type="region of interest" description="Disordered" evidence="5">
    <location>
        <begin position="592"/>
        <end position="619"/>
    </location>
</feature>
<dbReference type="SMART" id="SM00324">
    <property type="entry name" value="RhoGAP"/>
    <property type="match status" value="1"/>
</dbReference>
<evidence type="ECO:0000313" key="8">
    <source>
        <dbReference type="EMBL" id="KAK9508151.1"/>
    </source>
</evidence>
<dbReference type="Pfam" id="PF14604">
    <property type="entry name" value="SH3_9"/>
    <property type="match status" value="1"/>
</dbReference>
<evidence type="ECO:0000256" key="1">
    <source>
        <dbReference type="ARBA" id="ARBA00008795"/>
    </source>
</evidence>
<evidence type="ECO:0008006" key="10">
    <source>
        <dbReference type="Google" id="ProtNLM"/>
    </source>
</evidence>
<protein>
    <recommendedName>
        <fullName evidence="10">GTPase-activating protein CdGAPr</fullName>
    </recommendedName>
</protein>
<feature type="compositionally biased region" description="Low complexity" evidence="5">
    <location>
        <begin position="737"/>
        <end position="747"/>
    </location>
</feature>
<reference evidence="8 9" key="1">
    <citation type="submission" date="2022-12" db="EMBL/GenBank/DDBJ databases">
        <title>Chromosome-level genome assembly of true bugs.</title>
        <authorList>
            <person name="Ma L."/>
            <person name="Li H."/>
        </authorList>
    </citation>
    <scope>NUCLEOTIDE SEQUENCE [LARGE SCALE GENOMIC DNA]</scope>
    <source>
        <strain evidence="8">Lab_2022b</strain>
    </source>
</reference>
<dbReference type="PANTHER" id="PTHR15729:SF10">
    <property type="entry name" value="GTPASE-ACTIVATING PROTEIN CDGAPR"/>
    <property type="match status" value="1"/>
</dbReference>
<feature type="compositionally biased region" description="Basic and acidic residues" evidence="5">
    <location>
        <begin position="1120"/>
        <end position="1129"/>
    </location>
</feature>
<feature type="region of interest" description="Disordered" evidence="5">
    <location>
        <begin position="519"/>
        <end position="544"/>
    </location>
</feature>
<feature type="region of interest" description="Disordered" evidence="5">
    <location>
        <begin position="705"/>
        <end position="760"/>
    </location>
</feature>
<accession>A0AAW1DBR7</accession>
<feature type="region of interest" description="Disordered" evidence="5">
    <location>
        <begin position="961"/>
        <end position="998"/>
    </location>
</feature>
<feature type="domain" description="SH3" evidence="6">
    <location>
        <begin position="186"/>
        <end position="248"/>
    </location>
</feature>
<evidence type="ECO:0000256" key="4">
    <source>
        <dbReference type="PROSITE-ProRule" id="PRU00192"/>
    </source>
</evidence>
<dbReference type="Gene3D" id="2.30.30.40">
    <property type="entry name" value="SH3 Domains"/>
    <property type="match status" value="1"/>
</dbReference>
<evidence type="ECO:0000256" key="2">
    <source>
        <dbReference type="ARBA" id="ARBA00022443"/>
    </source>
</evidence>
<dbReference type="CDD" id="cd11835">
    <property type="entry name" value="SH3_ARHGAP32_33"/>
    <property type="match status" value="1"/>
</dbReference>
<comment type="similarity">
    <text evidence="1">Belongs to the PX domain-containing GAP family.</text>
</comment>
<dbReference type="SUPFAM" id="SSF48350">
    <property type="entry name" value="GTPase activation domain, GAP"/>
    <property type="match status" value="1"/>
</dbReference>
<feature type="region of interest" description="Disordered" evidence="5">
    <location>
        <begin position="1101"/>
        <end position="1135"/>
    </location>
</feature>
<dbReference type="InterPro" id="IPR051576">
    <property type="entry name" value="PX-Rho_GAP"/>
</dbReference>
<evidence type="ECO:0000259" key="7">
    <source>
        <dbReference type="PROSITE" id="PS50238"/>
    </source>
</evidence>
<evidence type="ECO:0000313" key="9">
    <source>
        <dbReference type="Proteomes" id="UP001461498"/>
    </source>
</evidence>
<proteinExistence type="inferred from homology"/>
<dbReference type="EMBL" id="JAPXFL010000004">
    <property type="protein sequence ID" value="KAK9508151.1"/>
    <property type="molecule type" value="Genomic_DNA"/>
</dbReference>
<feature type="compositionally biased region" description="Basic and acidic residues" evidence="5">
    <location>
        <begin position="1328"/>
        <end position="1346"/>
    </location>
</feature>
<feature type="compositionally biased region" description="Basic and acidic residues" evidence="5">
    <location>
        <begin position="961"/>
        <end position="972"/>
    </location>
</feature>
<feature type="compositionally biased region" description="Polar residues" evidence="5">
    <location>
        <begin position="1292"/>
        <end position="1314"/>
    </location>
</feature>
<feature type="region of interest" description="Disordered" evidence="5">
    <location>
        <begin position="1273"/>
        <end position="1346"/>
    </location>
</feature>
<dbReference type="InterPro" id="IPR036871">
    <property type="entry name" value="PX_dom_sf"/>
</dbReference>
<dbReference type="Gene3D" id="3.30.1520.10">
    <property type="entry name" value="Phox-like domain"/>
    <property type="match status" value="1"/>
</dbReference>
<dbReference type="Proteomes" id="UP001461498">
    <property type="component" value="Unassembled WGS sequence"/>
</dbReference>
<name>A0AAW1DBR7_9HEMI</name>
<dbReference type="GO" id="GO:0035091">
    <property type="term" value="F:phosphatidylinositol binding"/>
    <property type="evidence" value="ECO:0007669"/>
    <property type="project" value="InterPro"/>
</dbReference>
<dbReference type="Pfam" id="PF00620">
    <property type="entry name" value="RhoGAP"/>
    <property type="match status" value="1"/>
</dbReference>
<feature type="compositionally biased region" description="Polar residues" evidence="5">
    <location>
        <begin position="973"/>
        <end position="982"/>
    </location>
</feature>
<feature type="compositionally biased region" description="Polar residues" evidence="5">
    <location>
        <begin position="1101"/>
        <end position="1119"/>
    </location>
</feature>
<dbReference type="InterPro" id="IPR036028">
    <property type="entry name" value="SH3-like_dom_sf"/>
</dbReference>
<sequence>MASVSGAHTSRTLIDIIPPYSKSKIEVGSVRLKSLVGVSSVQNTTSRFPKLEECAHFHYEHVDLQPIQLSLVEEEPTPRGEFNGVTLKVTSGNESWQIRRSYPHFCKLDQQLHQCVFDRKFSHLPILSNSTPKTHEEATVLLSNYVRRLSEIGSGCAISCGPALSWFELDNRGRRLVAAGHGINTPAVAAAFATTPYTAHATDELSFQIGDMISVIDMPPAEESSWWRGKRGFVVGFFPSNCVAVITDKIPNEIALAEPSKPVLRKHGKLIAFFRAFILSRPSRRRLKQTGILKERVFGCDLSEHLLNSGREIPLVLKCCSEFIEAHGIVDGIYRLSGVTSNIQRLRAIFDEDRVPVLSEDSGIKQDIHGVASLLKMYFRELPNPLCTYQLYDEFVAAVQSPAEKRLENMRRVVQKLPPPHYRTLEYLMGHLGRVCGHSTGTGMTARNVAIVWAPNLLRCRSLDQGVAALQGVGVQAVVTEFLILNAPLIFNTQSSDTALSRPKSLAVCSPTKLLSLQEAQARGQQSPTQPSSSETPSDQNVSQTGYHTIIDFPRKRQPLNWRTIFTPRRGHQTKSPRRFKRKTVVKSAEFLGIGPSNSSCPPQTSGPSTSTHSRSVSHDSYFDTAIDQPSTSSLIETQHEGLSLSLDLSELQMNFDIEESEMRIFSEDETNQLFSSGASIVFGALDTESNLEQRFSNQELRYIDSYSPDPMEGESPSEDILTPGYQPLLTPSSYENLRGNNNGVNNTCDESVASSRKSEDISPYAYEKLDESPNNVPDTLQQKKENDLYESCSVDVVINKENNIYESMETEQEPYENVITSTSINEKEDKTYENEEVIKVVKDQNLEQNIYEDVQLTPSEIYEQVSYLKSSVEEVNRMVSEPESKPPCQQNNTVEKAKELVLEKCDNSVFGGISPKNKQILAEGYEEITPLLIDTPEELKSSTTVAINDDNSKSSLEIVKESQEETKHDDNCSSSKQSLKSDNFPKESNNDSDNSVHNLDRVQMNECTNVPVVINNRGVNLNNDNIYDSVRDTEYENVSFVLNKNVNDIICKNENTMKEMNTSENDAIVMLSATKEPNSNEILCDSKFNETISTDCNKETTNITMANESPTNRQSETNDNNKVDHENKQPSSKLSCSVVSEVLKRDWVGRCKDASQMSLPLNKFDNDNDFGKTEKLRKMFEKDNVTVNLASRDVIPKLSPINRTESINQKDDTSTKFFTEESDIERRERIEKYKEERRMFFRNKYKTDNINNNDERDDELIRRIKQKTKLKEFRESDTQEVGTAYRRRSIVDSSDSLKSPTKTTVSISYSPTKIKTLDLEQLATDQEPQKKAPEDHQSSTEKNSQ</sequence>
<dbReference type="SUPFAM" id="SSF50044">
    <property type="entry name" value="SH3-domain"/>
    <property type="match status" value="1"/>
</dbReference>
<dbReference type="InterPro" id="IPR001452">
    <property type="entry name" value="SH3_domain"/>
</dbReference>
<evidence type="ECO:0000259" key="6">
    <source>
        <dbReference type="PROSITE" id="PS50002"/>
    </source>
</evidence>
<dbReference type="GO" id="GO:0007264">
    <property type="term" value="P:small GTPase-mediated signal transduction"/>
    <property type="evidence" value="ECO:0007669"/>
    <property type="project" value="TreeGrafter"/>
</dbReference>
<keyword evidence="2 4" id="KW-0728">SH3 domain</keyword>
<dbReference type="SUPFAM" id="SSF64268">
    <property type="entry name" value="PX domain"/>
    <property type="match status" value="1"/>
</dbReference>
<keyword evidence="9" id="KW-1185">Reference proteome</keyword>
<feature type="compositionally biased region" description="Low complexity" evidence="5">
    <location>
        <begin position="525"/>
        <end position="538"/>
    </location>
</feature>
<dbReference type="GO" id="GO:0005096">
    <property type="term" value="F:GTPase activator activity"/>
    <property type="evidence" value="ECO:0007669"/>
    <property type="project" value="UniProtKB-KW"/>
</dbReference>
<dbReference type="Gene3D" id="1.10.555.10">
    <property type="entry name" value="Rho GTPase activation protein"/>
    <property type="match status" value="1"/>
</dbReference>
<dbReference type="PROSITE" id="PS50238">
    <property type="entry name" value="RHOGAP"/>
    <property type="match status" value="1"/>
</dbReference>
<dbReference type="InterPro" id="IPR008936">
    <property type="entry name" value="Rho_GTPase_activation_prot"/>
</dbReference>
<dbReference type="InterPro" id="IPR000198">
    <property type="entry name" value="RhoGAP_dom"/>
</dbReference>
<dbReference type="PROSITE" id="PS50002">
    <property type="entry name" value="SH3"/>
    <property type="match status" value="1"/>
</dbReference>
<feature type="domain" description="Rho-GAP" evidence="7">
    <location>
        <begin position="300"/>
        <end position="491"/>
    </location>
</feature>
<gene>
    <name evidence="8" type="ORF">O3M35_007874</name>
</gene>
<dbReference type="FunFam" id="1.10.555.10:FF:000002">
    <property type="entry name" value="rho GTPase-activating protein 32 isoform X1"/>
    <property type="match status" value="1"/>
</dbReference>